<evidence type="ECO:0000259" key="2">
    <source>
        <dbReference type="Pfam" id="PF02698"/>
    </source>
</evidence>
<keyword evidence="4" id="KW-1185">Reference proteome</keyword>
<feature type="domain" description="DUF218" evidence="2">
    <location>
        <begin position="56"/>
        <end position="180"/>
    </location>
</feature>
<comment type="caution">
    <text evidence="3">The sequence shown here is derived from an EMBL/GenBank/DDBJ whole genome shotgun (WGS) entry which is preliminary data.</text>
</comment>
<keyword evidence="1" id="KW-0812">Transmembrane</keyword>
<keyword evidence="1" id="KW-0472">Membrane</keyword>
<evidence type="ECO:0000313" key="3">
    <source>
        <dbReference type="EMBL" id="NFV81022.1"/>
    </source>
</evidence>
<sequence length="213" mass="23118">MSTQETPCRRCRRRLLKVGGFVLAGLLGLAALWVAGFVWFATTLPARVEDEHSHTDAIVVLTGGSERLTTGLALLQAGLARQLFISGVHRGVEIADILKLANNAPPELAATIALGHVAGDTVGNAAETAQWATRHDVRSLRLVTGAYHMPRSLTELGYAMPDVAIVPHPVFPEGVKSQEWWRWPGTAALLATEYTKYLAAVARHWFLPRKSAP</sequence>
<name>A0A7C9QUT9_9PROT</name>
<keyword evidence="1" id="KW-1133">Transmembrane helix</keyword>
<organism evidence="3 4">
    <name type="scientific">Magnetospirillum aberrantis SpK</name>
    <dbReference type="NCBI Taxonomy" id="908842"/>
    <lineage>
        <taxon>Bacteria</taxon>
        <taxon>Pseudomonadati</taxon>
        <taxon>Pseudomonadota</taxon>
        <taxon>Alphaproteobacteria</taxon>
        <taxon>Rhodospirillales</taxon>
        <taxon>Rhodospirillaceae</taxon>
        <taxon>Magnetospirillum</taxon>
    </lineage>
</organism>
<dbReference type="AlphaFoldDB" id="A0A7C9QUT9"/>
<accession>A0A7C9QUT9</accession>
<dbReference type="Pfam" id="PF02698">
    <property type="entry name" value="DUF218"/>
    <property type="match status" value="1"/>
</dbReference>
<dbReference type="Proteomes" id="UP000480684">
    <property type="component" value="Unassembled WGS sequence"/>
</dbReference>
<evidence type="ECO:0000313" key="4">
    <source>
        <dbReference type="Proteomes" id="UP000480684"/>
    </source>
</evidence>
<dbReference type="CDD" id="cd06259">
    <property type="entry name" value="YdcF-like"/>
    <property type="match status" value="1"/>
</dbReference>
<evidence type="ECO:0000256" key="1">
    <source>
        <dbReference type="SAM" id="Phobius"/>
    </source>
</evidence>
<feature type="transmembrane region" description="Helical" evidence="1">
    <location>
        <begin position="21"/>
        <end position="41"/>
    </location>
</feature>
<gene>
    <name evidence="3" type="ORF">G4223_12965</name>
</gene>
<dbReference type="InterPro" id="IPR003848">
    <property type="entry name" value="DUF218"/>
</dbReference>
<dbReference type="EMBL" id="JAAIYP010000038">
    <property type="protein sequence ID" value="NFV81022.1"/>
    <property type="molecule type" value="Genomic_DNA"/>
</dbReference>
<protein>
    <submittedName>
        <fullName evidence="3">YdcF family protein</fullName>
    </submittedName>
</protein>
<proteinExistence type="predicted"/>
<reference evidence="3 4" key="1">
    <citation type="submission" date="2020-02" db="EMBL/GenBank/DDBJ databases">
        <authorList>
            <person name="Dziuba M."/>
            <person name="Kuznetsov B."/>
            <person name="Mardanov A."/>
            <person name="Ravin N."/>
            <person name="Grouzdev D."/>
        </authorList>
    </citation>
    <scope>NUCLEOTIDE SEQUENCE [LARGE SCALE GENOMIC DNA]</scope>
    <source>
        <strain evidence="3 4">SpK</strain>
    </source>
</reference>